<gene>
    <name evidence="7" type="ORF">g.249</name>
</gene>
<keyword evidence="3" id="KW-0689">Ribosomal protein</keyword>
<accession>A0A1B6HP21</accession>
<dbReference type="InterPro" id="IPR010729">
    <property type="entry name" value="Ribosomal_uL29_mit"/>
</dbReference>
<comment type="subcellular location">
    <subcellularLocation>
        <location evidence="1">Mitochondrion</location>
    </subcellularLocation>
</comment>
<dbReference type="PANTHER" id="PTHR21183">
    <property type="entry name" value="RIBOSOMAL PROTEIN L47, MITOCHONDRIAL-RELATED"/>
    <property type="match status" value="1"/>
</dbReference>
<dbReference type="Pfam" id="PF06984">
    <property type="entry name" value="MRP-L47"/>
    <property type="match status" value="1"/>
</dbReference>
<evidence type="ECO:0000256" key="1">
    <source>
        <dbReference type="ARBA" id="ARBA00004173"/>
    </source>
</evidence>
<evidence type="ECO:0000256" key="2">
    <source>
        <dbReference type="ARBA" id="ARBA00009254"/>
    </source>
</evidence>
<protein>
    <recommendedName>
        <fullName evidence="6">Large ribosomal subunit protein uL29m</fullName>
    </recommendedName>
</protein>
<dbReference type="AlphaFoldDB" id="A0A1B6HP21"/>
<sequence length="257" mass="30536">MALTRQGCKLGLWAHQKCCSHYNSNLFKLPSLHVVFAKQLSTTNPRHDLMEFFDDKKNWGEDTIRVGRSWRKDELRIKSNSDLHKLWYVLLKERNMLMSMEHECKEAFEVFPNPERLDKVKESMHNLEEVVIERNKAYHELETGETGIRPAKTVTNQIGIPYFYKMCEHLIPKFLNTKWRETHNFRDQYDETKTFLALLGEKEHARLRRSIKGQTNHVLGLMRRFPNLDLEAIKEKYPDVDIEKIKNSDEARGHWVP</sequence>
<dbReference type="GO" id="GO:0032543">
    <property type="term" value="P:mitochondrial translation"/>
    <property type="evidence" value="ECO:0007669"/>
    <property type="project" value="TreeGrafter"/>
</dbReference>
<dbReference type="GO" id="GO:0005762">
    <property type="term" value="C:mitochondrial large ribosomal subunit"/>
    <property type="evidence" value="ECO:0007669"/>
    <property type="project" value="TreeGrafter"/>
</dbReference>
<dbReference type="Gene3D" id="6.10.330.20">
    <property type="match status" value="1"/>
</dbReference>
<dbReference type="GO" id="GO:0003735">
    <property type="term" value="F:structural constituent of ribosome"/>
    <property type="evidence" value="ECO:0007669"/>
    <property type="project" value="InterPro"/>
</dbReference>
<name>A0A1B6HP21_9HEMI</name>
<dbReference type="InterPro" id="IPR038340">
    <property type="entry name" value="MRP-L47_sf"/>
</dbReference>
<dbReference type="EMBL" id="GECU01031277">
    <property type="protein sequence ID" value="JAS76429.1"/>
    <property type="molecule type" value="Transcribed_RNA"/>
</dbReference>
<proteinExistence type="inferred from homology"/>
<comment type="similarity">
    <text evidence="2">Belongs to the universal ribosomal protein uL29 family.</text>
</comment>
<dbReference type="PANTHER" id="PTHR21183:SF18">
    <property type="entry name" value="LARGE RIBOSOMAL SUBUNIT PROTEIN UL29M"/>
    <property type="match status" value="1"/>
</dbReference>
<keyword evidence="5" id="KW-0687">Ribonucleoprotein</keyword>
<evidence type="ECO:0000313" key="7">
    <source>
        <dbReference type="EMBL" id="JAS76429.1"/>
    </source>
</evidence>
<reference evidence="7" key="1">
    <citation type="submission" date="2015-11" db="EMBL/GenBank/DDBJ databases">
        <title>De novo transcriptome assembly of four potential Pierce s Disease insect vectors from Arizona vineyards.</title>
        <authorList>
            <person name="Tassone E.E."/>
        </authorList>
    </citation>
    <scope>NUCLEOTIDE SEQUENCE</scope>
</reference>
<evidence type="ECO:0000256" key="3">
    <source>
        <dbReference type="ARBA" id="ARBA00022980"/>
    </source>
</evidence>
<evidence type="ECO:0000256" key="4">
    <source>
        <dbReference type="ARBA" id="ARBA00023128"/>
    </source>
</evidence>
<evidence type="ECO:0000256" key="5">
    <source>
        <dbReference type="ARBA" id="ARBA00023274"/>
    </source>
</evidence>
<keyword evidence="4" id="KW-0496">Mitochondrion</keyword>
<evidence type="ECO:0000256" key="6">
    <source>
        <dbReference type="ARBA" id="ARBA00035289"/>
    </source>
</evidence>
<organism evidence="7">
    <name type="scientific">Homalodisca liturata</name>
    <dbReference type="NCBI Taxonomy" id="320908"/>
    <lineage>
        <taxon>Eukaryota</taxon>
        <taxon>Metazoa</taxon>
        <taxon>Ecdysozoa</taxon>
        <taxon>Arthropoda</taxon>
        <taxon>Hexapoda</taxon>
        <taxon>Insecta</taxon>
        <taxon>Pterygota</taxon>
        <taxon>Neoptera</taxon>
        <taxon>Paraneoptera</taxon>
        <taxon>Hemiptera</taxon>
        <taxon>Auchenorrhyncha</taxon>
        <taxon>Membracoidea</taxon>
        <taxon>Cicadellidae</taxon>
        <taxon>Cicadellinae</taxon>
        <taxon>Proconiini</taxon>
        <taxon>Homalodisca</taxon>
    </lineage>
</organism>